<dbReference type="AlphaFoldDB" id="A0A365PLA9"/>
<sequence length="150" mass="17361">MNEFDLKIRYPHQTNRNDAAHLGIFDAETIIRKFDEMGWRQQMVRQLQLDGTSTSFIVTNEYTGQSVRIILDAYAQSQQLEFKLDSDIPVLISRKDVFGLVTRKAKDTISFNHLTLNRAKEYLIAFMNGEVEELEALYRDSLNKPLKTAS</sequence>
<reference evidence="1 2" key="1">
    <citation type="submission" date="2018-04" db="EMBL/GenBank/DDBJ databases">
        <title>Acinetobacter junii Genome sequencing and assembly.</title>
        <authorList>
            <person name="Su J."/>
            <person name="Rensing C."/>
            <person name="Mazhar H.S."/>
        </authorList>
    </citation>
    <scope>NUCLEOTIDE SEQUENCE [LARGE SCALE GENOMIC DNA]</scope>
    <source>
        <strain evidence="1 2">SC22</strain>
    </source>
</reference>
<comment type="caution">
    <text evidence="1">The sequence shown here is derived from an EMBL/GenBank/DDBJ whole genome shotgun (WGS) entry which is preliminary data.</text>
</comment>
<accession>A0A365PLA9</accession>
<protein>
    <submittedName>
        <fullName evidence="1">Uncharacterized protein</fullName>
    </submittedName>
</protein>
<organism evidence="1 2">
    <name type="scientific">Acinetobacter junii</name>
    <dbReference type="NCBI Taxonomy" id="40215"/>
    <lineage>
        <taxon>Bacteria</taxon>
        <taxon>Pseudomonadati</taxon>
        <taxon>Pseudomonadota</taxon>
        <taxon>Gammaproteobacteria</taxon>
        <taxon>Moraxellales</taxon>
        <taxon>Moraxellaceae</taxon>
        <taxon>Acinetobacter</taxon>
    </lineage>
</organism>
<dbReference type="RefSeq" id="WP_112987163.1">
    <property type="nucleotide sequence ID" value="NZ_CP131470.1"/>
</dbReference>
<evidence type="ECO:0000313" key="2">
    <source>
        <dbReference type="Proteomes" id="UP000253688"/>
    </source>
</evidence>
<name>A0A365PLA9_ACIJU</name>
<dbReference type="Proteomes" id="UP000253688">
    <property type="component" value="Unassembled WGS sequence"/>
</dbReference>
<evidence type="ECO:0000313" key="1">
    <source>
        <dbReference type="EMBL" id="RBA48882.1"/>
    </source>
</evidence>
<gene>
    <name evidence="1" type="ORF">DC346_05010</name>
</gene>
<proteinExistence type="predicted"/>
<dbReference type="EMBL" id="QEWH01000025">
    <property type="protein sequence ID" value="RBA48882.1"/>
    <property type="molecule type" value="Genomic_DNA"/>
</dbReference>